<evidence type="ECO:0000256" key="1">
    <source>
        <dbReference type="ARBA" id="ARBA00022801"/>
    </source>
</evidence>
<name>A0ABT0I0B5_9LACO</name>
<proteinExistence type="predicted"/>
<comment type="caution">
    <text evidence="3">The sequence shown here is derived from an EMBL/GenBank/DDBJ whole genome shotgun (WGS) entry which is preliminary data.</text>
</comment>
<gene>
    <name evidence="3" type="ORF">LNP07_00320</name>
</gene>
<dbReference type="InterPro" id="IPR001466">
    <property type="entry name" value="Beta-lactam-related"/>
</dbReference>
<dbReference type="PANTHER" id="PTHR43283:SF11">
    <property type="entry name" value="BETA-LACTAMASE-RELATED DOMAIN-CONTAINING PROTEIN"/>
    <property type="match status" value="1"/>
</dbReference>
<feature type="domain" description="Beta-lactamase-related" evidence="2">
    <location>
        <begin position="10"/>
        <end position="313"/>
    </location>
</feature>
<reference evidence="3 4" key="1">
    <citation type="submission" date="2021-11" db="EMBL/GenBank/DDBJ databases">
        <title>Comparative genomics of bee honey and flower isolates.</title>
        <authorList>
            <person name="Bechtner J.D."/>
            <person name="Gallus M.K."/>
            <person name="Ehrmann M."/>
        </authorList>
    </citation>
    <scope>NUCLEOTIDE SEQUENCE [LARGE SCALE GENOMIC DNA]</scope>
    <source>
        <strain evidence="3 4">M161</strain>
    </source>
</reference>
<dbReference type="SUPFAM" id="SSF56601">
    <property type="entry name" value="beta-lactamase/transpeptidase-like"/>
    <property type="match status" value="1"/>
</dbReference>
<dbReference type="Proteomes" id="UP001522905">
    <property type="component" value="Unassembled WGS sequence"/>
</dbReference>
<evidence type="ECO:0000313" key="4">
    <source>
        <dbReference type="Proteomes" id="UP001522905"/>
    </source>
</evidence>
<dbReference type="InterPro" id="IPR050789">
    <property type="entry name" value="Diverse_Enzym_Activities"/>
</dbReference>
<keyword evidence="1" id="KW-0378">Hydrolase</keyword>
<dbReference type="InterPro" id="IPR012338">
    <property type="entry name" value="Beta-lactam/transpept-like"/>
</dbReference>
<protein>
    <submittedName>
        <fullName evidence="3">Beta-lactamase family protein</fullName>
    </submittedName>
</protein>
<keyword evidence="4" id="KW-1185">Reference proteome</keyword>
<sequence length="333" mass="37450">MKFTHTLALINDLVENKIVPGVTYALINGTELKTGVVGDKQWLPETKPLLDDNQIYDLASLTKVIGTVPVILQLAEQGRLNVDDSISLYLPSWKYPLVTIRNLLTHTSGIDGYIKNRNQLNHDDLIKALLNLHISDDINRKMNYSDTNFIFLGLIAKKITGTPIQRLIEERVLRPLGMLNSSFNPLDKNKCVPTEVTTNRVMLQGVVDDPKANILKYDCGSAGLFSSLSDLIKYVSWLIDPKNNGIISPNLVDELFEDQTVSGNLGRSFGWAIGKNKRGETYIWQGGYTGTFIVIKPKTKQAFIFLSNRIHPKAPNEKYMQCREKIIDSFLND</sequence>
<dbReference type="PANTHER" id="PTHR43283">
    <property type="entry name" value="BETA-LACTAMASE-RELATED"/>
    <property type="match status" value="1"/>
</dbReference>
<dbReference type="RefSeq" id="WP_248601347.1">
    <property type="nucleotide sequence ID" value="NZ_JAJIAO010000001.1"/>
</dbReference>
<organism evidence="3 4">
    <name type="scientific">Apilactobacillus xinyiensis</name>
    <dbReference type="NCBI Taxonomy" id="2841032"/>
    <lineage>
        <taxon>Bacteria</taxon>
        <taxon>Bacillati</taxon>
        <taxon>Bacillota</taxon>
        <taxon>Bacilli</taxon>
        <taxon>Lactobacillales</taxon>
        <taxon>Lactobacillaceae</taxon>
        <taxon>Apilactobacillus</taxon>
    </lineage>
</organism>
<dbReference type="Gene3D" id="3.40.710.10">
    <property type="entry name" value="DD-peptidase/beta-lactamase superfamily"/>
    <property type="match status" value="1"/>
</dbReference>
<dbReference type="EMBL" id="JAJIAO010000001">
    <property type="protein sequence ID" value="MCK8623966.1"/>
    <property type="molecule type" value="Genomic_DNA"/>
</dbReference>
<dbReference type="Pfam" id="PF00144">
    <property type="entry name" value="Beta-lactamase"/>
    <property type="match status" value="1"/>
</dbReference>
<evidence type="ECO:0000313" key="3">
    <source>
        <dbReference type="EMBL" id="MCK8623966.1"/>
    </source>
</evidence>
<evidence type="ECO:0000259" key="2">
    <source>
        <dbReference type="Pfam" id="PF00144"/>
    </source>
</evidence>
<accession>A0ABT0I0B5</accession>